<dbReference type="EMBL" id="PJRP01000008">
    <property type="protein sequence ID" value="PLP99183.1"/>
    <property type="molecule type" value="Genomic_DNA"/>
</dbReference>
<dbReference type="SUPFAM" id="SSF49478">
    <property type="entry name" value="Cna protein B-type domain"/>
    <property type="match status" value="1"/>
</dbReference>
<reference evidence="2 3" key="1">
    <citation type="submission" date="2017-12" db="EMBL/GenBank/DDBJ databases">
        <title>Genome sequence of the active heterotrophic nitrifier-denitrifier, Cupriavidus pauculus UM1.</title>
        <authorList>
            <person name="Putonti C."/>
            <person name="Castignetti D."/>
        </authorList>
    </citation>
    <scope>NUCLEOTIDE SEQUENCE [LARGE SCALE GENOMIC DNA]</scope>
    <source>
        <strain evidence="2 3">UM1</strain>
    </source>
</reference>
<dbReference type="RefSeq" id="WP_101682837.1">
    <property type="nucleotide sequence ID" value="NZ_PJRP01000008.1"/>
</dbReference>
<evidence type="ECO:0000256" key="1">
    <source>
        <dbReference type="SAM" id="SignalP"/>
    </source>
</evidence>
<gene>
    <name evidence="2" type="ORF">CYJ10_17985</name>
</gene>
<dbReference type="OrthoDB" id="8911471at2"/>
<dbReference type="AlphaFoldDB" id="A0A2N5CAC7"/>
<feature type="chain" id="PRO_5014865861" description="DUF4198 domain-containing protein" evidence="1">
    <location>
        <begin position="26"/>
        <end position="244"/>
    </location>
</feature>
<evidence type="ECO:0000313" key="3">
    <source>
        <dbReference type="Proteomes" id="UP000234341"/>
    </source>
</evidence>
<feature type="signal peptide" evidence="1">
    <location>
        <begin position="1"/>
        <end position="25"/>
    </location>
</feature>
<comment type="caution">
    <text evidence="2">The sequence shown here is derived from an EMBL/GenBank/DDBJ whole genome shotgun (WGS) entry which is preliminary data.</text>
</comment>
<name>A0A2N5CAC7_9BURK</name>
<dbReference type="Proteomes" id="UP000234341">
    <property type="component" value="Unassembled WGS sequence"/>
</dbReference>
<organism evidence="2 3">
    <name type="scientific">Cupriavidus pauculus</name>
    <dbReference type="NCBI Taxonomy" id="82633"/>
    <lineage>
        <taxon>Bacteria</taxon>
        <taxon>Pseudomonadati</taxon>
        <taxon>Pseudomonadota</taxon>
        <taxon>Betaproteobacteria</taxon>
        <taxon>Burkholderiales</taxon>
        <taxon>Burkholderiaceae</taxon>
        <taxon>Cupriavidus</taxon>
    </lineage>
</organism>
<sequence length="244" mass="26450">MTRLASMAGLAAACIALALPTAARAHYLWLEQDKAGGHLYFGEYEELVREQSPGRLDEMPSPQIRATAAQPGQANPLPARRETGGFAFARPARGATVTATESAYAVKDWTRAGIGIVKPMFYARLVGATPAGDADAMTLDILPTGTRGEYRVVFQGAPLPATDVRIIAPNAWTREATTGKDGRVRFDFPWRGQYILHVVHLERTPGTFEGKSYEAVRHRATATLYVPAGPATPVPARWQPSMPH</sequence>
<accession>A0A2N5CAC7</accession>
<keyword evidence="1" id="KW-0732">Signal</keyword>
<evidence type="ECO:0000313" key="2">
    <source>
        <dbReference type="EMBL" id="PLP99183.1"/>
    </source>
</evidence>
<protein>
    <recommendedName>
        <fullName evidence="4">DUF4198 domain-containing protein</fullName>
    </recommendedName>
</protein>
<proteinExistence type="predicted"/>
<evidence type="ECO:0008006" key="4">
    <source>
        <dbReference type="Google" id="ProtNLM"/>
    </source>
</evidence>